<name>A0A538ST75_UNCEI</name>
<comment type="subcellular location">
    <subcellularLocation>
        <location evidence="1">Cell membrane</location>
    </subcellularLocation>
</comment>
<dbReference type="Gene3D" id="2.40.30.170">
    <property type="match status" value="1"/>
</dbReference>
<dbReference type="Pfam" id="PF25876">
    <property type="entry name" value="HH_MFP_RND"/>
    <property type="match status" value="1"/>
</dbReference>
<dbReference type="GO" id="GO:0015562">
    <property type="term" value="F:efflux transmembrane transporter activity"/>
    <property type="evidence" value="ECO:0007669"/>
    <property type="project" value="TreeGrafter"/>
</dbReference>
<feature type="domain" description="Multidrug resistance protein MdtA-like C-terminal permuted SH3" evidence="11">
    <location>
        <begin position="281"/>
        <end position="339"/>
    </location>
</feature>
<dbReference type="InterPro" id="IPR006143">
    <property type="entry name" value="RND_pump_MFP"/>
</dbReference>
<accession>A0A538ST75</accession>
<dbReference type="PANTHER" id="PTHR30469:SF36">
    <property type="entry name" value="BLL3903 PROTEIN"/>
    <property type="match status" value="1"/>
</dbReference>
<comment type="caution">
    <text evidence="12">The sequence shown here is derived from an EMBL/GenBank/DDBJ whole genome shotgun (WGS) entry which is preliminary data.</text>
</comment>
<dbReference type="EMBL" id="VBOV01000302">
    <property type="protein sequence ID" value="TMQ54603.1"/>
    <property type="molecule type" value="Genomic_DNA"/>
</dbReference>
<keyword evidence="5" id="KW-0997">Cell inner membrane</keyword>
<dbReference type="InterPro" id="IPR058626">
    <property type="entry name" value="MdtA-like_b-barrel"/>
</dbReference>
<evidence type="ECO:0000256" key="7">
    <source>
        <dbReference type="SAM" id="SignalP"/>
    </source>
</evidence>
<dbReference type="Pfam" id="PF25917">
    <property type="entry name" value="BSH_RND"/>
    <property type="match status" value="1"/>
</dbReference>
<evidence type="ECO:0000259" key="11">
    <source>
        <dbReference type="Pfam" id="PF25967"/>
    </source>
</evidence>
<evidence type="ECO:0000256" key="4">
    <source>
        <dbReference type="ARBA" id="ARBA00022475"/>
    </source>
</evidence>
<evidence type="ECO:0000256" key="6">
    <source>
        <dbReference type="ARBA" id="ARBA00023136"/>
    </source>
</evidence>
<dbReference type="InterPro" id="IPR058627">
    <property type="entry name" value="MdtA-like_C"/>
</dbReference>
<evidence type="ECO:0000256" key="2">
    <source>
        <dbReference type="ARBA" id="ARBA00009477"/>
    </source>
</evidence>
<dbReference type="Proteomes" id="UP000320913">
    <property type="component" value="Unassembled WGS sequence"/>
</dbReference>
<evidence type="ECO:0000256" key="3">
    <source>
        <dbReference type="ARBA" id="ARBA00022448"/>
    </source>
</evidence>
<reference evidence="12 13" key="1">
    <citation type="journal article" date="2019" name="Nat. Microbiol.">
        <title>Mediterranean grassland soil C-N compound turnover is dependent on rainfall and depth, and is mediated by genomically divergent microorganisms.</title>
        <authorList>
            <person name="Diamond S."/>
            <person name="Andeer P.F."/>
            <person name="Li Z."/>
            <person name="Crits-Christoph A."/>
            <person name="Burstein D."/>
            <person name="Anantharaman K."/>
            <person name="Lane K.R."/>
            <person name="Thomas B.C."/>
            <person name="Pan C."/>
            <person name="Northen T.R."/>
            <person name="Banfield J.F."/>
        </authorList>
    </citation>
    <scope>NUCLEOTIDE SEQUENCE [LARGE SCALE GENOMIC DNA]</scope>
    <source>
        <strain evidence="12">WS_5</strain>
    </source>
</reference>
<dbReference type="NCBIfam" id="TIGR01730">
    <property type="entry name" value="RND_mfp"/>
    <property type="match status" value="1"/>
</dbReference>
<dbReference type="AlphaFoldDB" id="A0A538ST75"/>
<gene>
    <name evidence="12" type="ORF">E6K75_10295</name>
</gene>
<evidence type="ECO:0000256" key="1">
    <source>
        <dbReference type="ARBA" id="ARBA00004236"/>
    </source>
</evidence>
<comment type="similarity">
    <text evidence="2">Belongs to the membrane fusion protein (MFP) (TC 8.A.1) family.</text>
</comment>
<dbReference type="Pfam" id="PF25967">
    <property type="entry name" value="RND-MFP_C"/>
    <property type="match status" value="1"/>
</dbReference>
<dbReference type="PANTHER" id="PTHR30469">
    <property type="entry name" value="MULTIDRUG RESISTANCE PROTEIN MDTA"/>
    <property type="match status" value="1"/>
</dbReference>
<dbReference type="GO" id="GO:1990281">
    <property type="term" value="C:efflux pump complex"/>
    <property type="evidence" value="ECO:0007669"/>
    <property type="project" value="TreeGrafter"/>
</dbReference>
<dbReference type="SUPFAM" id="SSF111369">
    <property type="entry name" value="HlyD-like secretion proteins"/>
    <property type="match status" value="1"/>
</dbReference>
<keyword evidence="3" id="KW-0813">Transport</keyword>
<keyword evidence="4" id="KW-1003">Cell membrane</keyword>
<dbReference type="Gene3D" id="1.10.287.470">
    <property type="entry name" value="Helix hairpin bin"/>
    <property type="match status" value="1"/>
</dbReference>
<dbReference type="InterPro" id="IPR058624">
    <property type="entry name" value="MdtA-like_HH"/>
</dbReference>
<feature type="signal peptide" evidence="7">
    <location>
        <begin position="1"/>
        <end position="22"/>
    </location>
</feature>
<dbReference type="Gene3D" id="2.40.50.100">
    <property type="match status" value="1"/>
</dbReference>
<protein>
    <submittedName>
        <fullName evidence="12">Efflux RND transporter periplasmic adaptor subunit</fullName>
    </submittedName>
</protein>
<dbReference type="Pfam" id="PF25944">
    <property type="entry name" value="Beta-barrel_RND"/>
    <property type="match status" value="1"/>
</dbReference>
<feature type="chain" id="PRO_5022194621" evidence="7">
    <location>
        <begin position="23"/>
        <end position="360"/>
    </location>
</feature>
<evidence type="ECO:0000313" key="13">
    <source>
        <dbReference type="Proteomes" id="UP000320913"/>
    </source>
</evidence>
<proteinExistence type="inferred from homology"/>
<feature type="domain" description="Multidrug resistance protein MdtA-like alpha-helical hairpin" evidence="8">
    <location>
        <begin position="115"/>
        <end position="184"/>
    </location>
</feature>
<organism evidence="12 13">
    <name type="scientific">Eiseniibacteriota bacterium</name>
    <dbReference type="NCBI Taxonomy" id="2212470"/>
    <lineage>
        <taxon>Bacteria</taxon>
        <taxon>Candidatus Eiseniibacteriota</taxon>
    </lineage>
</organism>
<evidence type="ECO:0000313" key="12">
    <source>
        <dbReference type="EMBL" id="TMQ54603.1"/>
    </source>
</evidence>
<sequence>MTACRTRAAVALTCTGIAVAFAACTSTPASGPDNPGAGRGRGGAAPPVPVTVGEVAHKAMPLEVRAIGSVEPSLSVAIRAQVTGVLTSVNFTEGDDVSEGQVLFTLDHRPLESAVKQAEANLQRDIAQVANAREQAKRIGELAQRGIATREQVDTSRATVAALEGTLGADEAAVENARVQLEYATIKAPTAGRTGALIVHPGNLIRANDMTPLVVINQLTPIRVVFAVPEAQLATVKRYMAEGDVPVDAVVPNDPKPAAGRITFIDNTVDQTTGTLATDPNALVVETLAIQTGPEGSYVYVVKPDQTVEFRPVQVGRVVGTESIVASGLTAGETVVTDGHLRLVPGSRIARKENLTKVSP</sequence>
<dbReference type="InterPro" id="IPR058625">
    <property type="entry name" value="MdtA-like_BSH"/>
</dbReference>
<evidence type="ECO:0000259" key="10">
    <source>
        <dbReference type="Pfam" id="PF25944"/>
    </source>
</evidence>
<dbReference type="PROSITE" id="PS51257">
    <property type="entry name" value="PROKAR_LIPOPROTEIN"/>
    <property type="match status" value="1"/>
</dbReference>
<keyword evidence="6" id="KW-0472">Membrane</keyword>
<feature type="domain" description="Multidrug resistance protein MdtA-like beta-barrel" evidence="10">
    <location>
        <begin position="221"/>
        <end position="276"/>
    </location>
</feature>
<evidence type="ECO:0000259" key="8">
    <source>
        <dbReference type="Pfam" id="PF25876"/>
    </source>
</evidence>
<evidence type="ECO:0000259" key="9">
    <source>
        <dbReference type="Pfam" id="PF25917"/>
    </source>
</evidence>
<evidence type="ECO:0000256" key="5">
    <source>
        <dbReference type="ARBA" id="ARBA00022519"/>
    </source>
</evidence>
<feature type="domain" description="Multidrug resistance protein MdtA-like barrel-sandwich hybrid" evidence="9">
    <location>
        <begin position="76"/>
        <end position="216"/>
    </location>
</feature>
<dbReference type="Gene3D" id="2.40.420.20">
    <property type="match status" value="1"/>
</dbReference>
<keyword evidence="7" id="KW-0732">Signal</keyword>